<dbReference type="AlphaFoldDB" id="A0AAE3KUF9"/>
<evidence type="ECO:0000313" key="1">
    <source>
        <dbReference type="EMBL" id="MCP9763161.1"/>
    </source>
</evidence>
<dbReference type="EMBL" id="RJUF01000021">
    <property type="protein sequence ID" value="MCP9763161.1"/>
    <property type="molecule type" value="Genomic_DNA"/>
</dbReference>
<reference evidence="1 2" key="1">
    <citation type="submission" date="2018-11" db="EMBL/GenBank/DDBJ databases">
        <title>Novel bacteria species description.</title>
        <authorList>
            <person name="Han J.-H."/>
        </authorList>
    </citation>
    <scope>NUCLEOTIDE SEQUENCE [LARGE SCALE GENOMIC DNA]</scope>
    <source>
        <strain evidence="1 2">KCTC23259</strain>
    </source>
</reference>
<organism evidence="1 2">
    <name type="scientific">Lacihabitans soyangensis</name>
    <dbReference type="NCBI Taxonomy" id="869394"/>
    <lineage>
        <taxon>Bacteria</taxon>
        <taxon>Pseudomonadati</taxon>
        <taxon>Bacteroidota</taxon>
        <taxon>Cytophagia</taxon>
        <taxon>Cytophagales</taxon>
        <taxon>Leadbetterellaceae</taxon>
        <taxon>Lacihabitans</taxon>
    </lineage>
</organism>
<comment type="caution">
    <text evidence="1">The sequence shown here is derived from an EMBL/GenBank/DDBJ whole genome shotgun (WGS) entry which is preliminary data.</text>
</comment>
<sequence>MGISNELLAFLKDLKANNNKEWFTANKGRYEAAKAEFETFITELFARIAVFDPSIGHLKAKECIFRIYRDVRFSKDKSPYKSHFGAHISIAAKKSEIHTRSGYYIHIEPGDSMLAGGAYLPQGDWLKGIRQEIDYNGADLVKILENPDFKKTFGEIEGEKLARMPKGYPEDHQYIELLKMKSFLATHKLKDSDLTKANFTETAAKVFETLKPLGDFLNRN</sequence>
<evidence type="ECO:0000313" key="2">
    <source>
        <dbReference type="Proteomes" id="UP001204144"/>
    </source>
</evidence>
<dbReference type="NCBIfam" id="TIGR02453">
    <property type="entry name" value="TIGR02453 family protein"/>
    <property type="match status" value="1"/>
</dbReference>
<accession>A0AAE3KUF9</accession>
<dbReference type="PIRSF" id="PIRSF028451">
    <property type="entry name" value="UCP028451"/>
    <property type="match status" value="1"/>
</dbReference>
<dbReference type="Pfam" id="PF09365">
    <property type="entry name" value="DUF2461"/>
    <property type="match status" value="1"/>
</dbReference>
<dbReference type="Proteomes" id="UP001204144">
    <property type="component" value="Unassembled WGS sequence"/>
</dbReference>
<dbReference type="RefSeq" id="WP_255036949.1">
    <property type="nucleotide sequence ID" value="NZ_RJUF01000021.1"/>
</dbReference>
<gene>
    <name evidence="1" type="ORF">EGI31_09350</name>
</gene>
<name>A0AAE3KUF9_9BACT</name>
<keyword evidence="2" id="KW-1185">Reference proteome</keyword>
<dbReference type="InterPro" id="IPR015996">
    <property type="entry name" value="UCP028451"/>
</dbReference>
<proteinExistence type="predicted"/>
<protein>
    <submittedName>
        <fullName evidence="1">DUF2461 domain-containing protein</fullName>
    </submittedName>
</protein>
<dbReference type="PANTHER" id="PTHR36452">
    <property type="entry name" value="CHROMOSOME 12, WHOLE GENOME SHOTGUN SEQUENCE"/>
    <property type="match status" value="1"/>
</dbReference>
<dbReference type="InterPro" id="IPR012808">
    <property type="entry name" value="CHP02453"/>
</dbReference>
<dbReference type="PANTHER" id="PTHR36452:SF1">
    <property type="entry name" value="DUF2461 DOMAIN-CONTAINING PROTEIN"/>
    <property type="match status" value="1"/>
</dbReference>